<evidence type="ECO:0000256" key="1">
    <source>
        <dbReference type="SAM" id="MobiDB-lite"/>
    </source>
</evidence>
<comment type="caution">
    <text evidence="2">The sequence shown here is derived from an EMBL/GenBank/DDBJ whole genome shotgun (WGS) entry which is preliminary data.</text>
</comment>
<feature type="compositionally biased region" description="Polar residues" evidence="1">
    <location>
        <begin position="316"/>
        <end position="325"/>
    </location>
</feature>
<feature type="compositionally biased region" description="Acidic residues" evidence="1">
    <location>
        <begin position="424"/>
        <end position="440"/>
    </location>
</feature>
<feature type="compositionally biased region" description="Low complexity" evidence="1">
    <location>
        <begin position="304"/>
        <end position="315"/>
    </location>
</feature>
<organism evidence="2 3">
    <name type="scientific">Helicocarpus griseus UAMH5409</name>
    <dbReference type="NCBI Taxonomy" id="1447875"/>
    <lineage>
        <taxon>Eukaryota</taxon>
        <taxon>Fungi</taxon>
        <taxon>Dikarya</taxon>
        <taxon>Ascomycota</taxon>
        <taxon>Pezizomycotina</taxon>
        <taxon>Eurotiomycetes</taxon>
        <taxon>Eurotiomycetidae</taxon>
        <taxon>Onygenales</taxon>
        <taxon>Ajellomycetaceae</taxon>
        <taxon>Helicocarpus</taxon>
    </lineage>
</organism>
<dbReference type="OrthoDB" id="5366332at2759"/>
<feature type="region of interest" description="Disordered" evidence="1">
    <location>
        <begin position="303"/>
        <end position="328"/>
    </location>
</feature>
<name>A0A2B7WG98_9EURO</name>
<evidence type="ECO:0000313" key="2">
    <source>
        <dbReference type="EMBL" id="PGG95551.1"/>
    </source>
</evidence>
<dbReference type="Proteomes" id="UP000223968">
    <property type="component" value="Unassembled WGS sequence"/>
</dbReference>
<feature type="compositionally biased region" description="Basic residues" evidence="1">
    <location>
        <begin position="184"/>
        <end position="195"/>
    </location>
</feature>
<dbReference type="AlphaFoldDB" id="A0A2B7WG98"/>
<reference evidence="2 3" key="1">
    <citation type="submission" date="2017-10" db="EMBL/GenBank/DDBJ databases">
        <title>Comparative genomics in systemic dimorphic fungi from Ajellomycetaceae.</title>
        <authorList>
            <person name="Munoz J.F."/>
            <person name="Mcewen J.G."/>
            <person name="Clay O.K."/>
            <person name="Cuomo C.A."/>
        </authorList>
    </citation>
    <scope>NUCLEOTIDE SEQUENCE [LARGE SCALE GENOMIC DNA]</scope>
    <source>
        <strain evidence="2 3">UAMH5409</strain>
    </source>
</reference>
<proteinExistence type="predicted"/>
<sequence length="488" mass="53764">MGTFTCQDMTDAVALQHRHLSSIHMHDDNTISSPFLYIDPFPRNDVNIDVAADSSSYTHYANAPETTLSCCGISSDAKSYYTAVEVADVTMQQRASPAISELGPLTPGTTFSATSGEISPIELGFVSKRSTDSPGKPNASPRSRRHSYYREAKPNASESRTSSCSTTRRRSSSQDIPSRSSSVSRRKASKHHSHKTGANAHIHCPTSRRADPSLGHKRADLVSLHRDSCRLFEGSLGATNTSAGRRQYDARAGASEWIRPRRAKLNRSNTAPTERITIASIAGSFQARKPFSTASPPLSPCLNSPTLSPVSPTSPEGQFSPNSQINHHRDPVLRESFSHSELPREDLQERKPIPATVIDWTSPSTRRREYEKIDRSTRGVRGMWRRFAPSWCQPGDSRTPFFEEGKGGKDMYEGSVRRFRMDVPDDDDDNDTSEAEENDDPGGKGKAQLSLGVKWRWTDSISPAGSLRGRGGHGKWRCLGSITRKTSS</sequence>
<accession>A0A2B7WG98</accession>
<keyword evidence="3" id="KW-1185">Reference proteome</keyword>
<feature type="region of interest" description="Disordered" evidence="1">
    <location>
        <begin position="125"/>
        <end position="213"/>
    </location>
</feature>
<evidence type="ECO:0000313" key="3">
    <source>
        <dbReference type="Proteomes" id="UP000223968"/>
    </source>
</evidence>
<dbReference type="EMBL" id="PDNB01000333">
    <property type="protein sequence ID" value="PGG95551.1"/>
    <property type="molecule type" value="Genomic_DNA"/>
</dbReference>
<gene>
    <name evidence="2" type="ORF">AJ79_09993</name>
</gene>
<feature type="compositionally biased region" description="Low complexity" evidence="1">
    <location>
        <begin position="173"/>
        <end position="183"/>
    </location>
</feature>
<feature type="compositionally biased region" description="Low complexity" evidence="1">
    <location>
        <begin position="157"/>
        <end position="166"/>
    </location>
</feature>
<feature type="region of interest" description="Disordered" evidence="1">
    <location>
        <begin position="421"/>
        <end position="488"/>
    </location>
</feature>
<protein>
    <submittedName>
        <fullName evidence="2">Uncharacterized protein</fullName>
    </submittedName>
</protein>